<feature type="domain" description="Large ribosomal subunit protein uL6 alpha-beta" evidence="6">
    <location>
        <begin position="11"/>
        <end position="83"/>
    </location>
</feature>
<dbReference type="GO" id="GO:0022625">
    <property type="term" value="C:cytosolic large ribosomal subunit"/>
    <property type="evidence" value="ECO:0007669"/>
    <property type="project" value="UniProtKB-UniRule"/>
</dbReference>
<dbReference type="GO" id="GO:0003735">
    <property type="term" value="F:structural constituent of ribosome"/>
    <property type="evidence" value="ECO:0007669"/>
    <property type="project" value="UniProtKB-UniRule"/>
</dbReference>
<evidence type="ECO:0000256" key="5">
    <source>
        <dbReference type="HAMAP-Rule" id="MF_01365"/>
    </source>
</evidence>
<keyword evidence="1 5" id="KW-0699">rRNA-binding</keyword>
<dbReference type="GO" id="GO:0019843">
    <property type="term" value="F:rRNA binding"/>
    <property type="evidence" value="ECO:0007669"/>
    <property type="project" value="UniProtKB-UniRule"/>
</dbReference>
<dbReference type="PANTHER" id="PTHR11655:SF16">
    <property type="entry name" value="60S RIBOSOMAL PROTEIN L9"/>
    <property type="match status" value="1"/>
</dbReference>
<evidence type="ECO:0000313" key="8">
    <source>
        <dbReference type="Proteomes" id="UP000198535"/>
    </source>
</evidence>
<keyword evidence="8" id="KW-1185">Reference proteome</keyword>
<dbReference type="EMBL" id="FOUJ01000006">
    <property type="protein sequence ID" value="SFM84329.1"/>
    <property type="molecule type" value="Genomic_DNA"/>
</dbReference>
<dbReference type="HAMAP" id="MF_01365_A">
    <property type="entry name" value="Ribosomal_uL6_A"/>
    <property type="match status" value="1"/>
</dbReference>
<dbReference type="AlphaFoldDB" id="A0A1I4U5W1"/>
<dbReference type="OrthoDB" id="7144at2157"/>
<keyword evidence="2 5" id="KW-0694">RNA-binding</keyword>
<evidence type="ECO:0000256" key="4">
    <source>
        <dbReference type="ARBA" id="ARBA00023274"/>
    </source>
</evidence>
<dbReference type="Proteomes" id="UP000198535">
    <property type="component" value="Unassembled WGS sequence"/>
</dbReference>
<dbReference type="Gene3D" id="3.90.930.12">
    <property type="entry name" value="Ribosomal protein L6, alpha-beta domain"/>
    <property type="match status" value="2"/>
</dbReference>
<dbReference type="SUPFAM" id="SSF56053">
    <property type="entry name" value="Ribosomal protein L6"/>
    <property type="match status" value="2"/>
</dbReference>
<sequence length="177" mass="19660">MAKEIKKIIPIPEGVTVTFQGQVLTVSGQKGKNERTFWYPGIKIEVMDSEVVVDSSVMKKTQKAMVGTFASHISNMIKGVTEGFEYRMKVVYSHFPMQIKVEGKQLMIGNFLGEKKARSANILGESKVKASGDEVVVTGINKEDVGQTAANIEQATRIKRFDPRVFQDGIYTVEKIV</sequence>
<proteinExistence type="inferred from homology"/>
<dbReference type="InterPro" id="IPR036789">
    <property type="entry name" value="Ribosomal_uL6-like_a/b-dom_sf"/>
</dbReference>
<dbReference type="NCBIfam" id="NF004037">
    <property type="entry name" value="PRK05518.1"/>
    <property type="match status" value="1"/>
</dbReference>
<evidence type="ECO:0000256" key="1">
    <source>
        <dbReference type="ARBA" id="ARBA00022730"/>
    </source>
</evidence>
<keyword evidence="3 5" id="KW-0689">Ribosomal protein</keyword>
<organism evidence="7 8">
    <name type="scientific">Methanolobus profundi</name>
    <dbReference type="NCBI Taxonomy" id="487685"/>
    <lineage>
        <taxon>Archaea</taxon>
        <taxon>Methanobacteriati</taxon>
        <taxon>Methanobacteriota</taxon>
        <taxon>Stenosarchaea group</taxon>
        <taxon>Methanomicrobia</taxon>
        <taxon>Methanosarcinales</taxon>
        <taxon>Methanosarcinaceae</taxon>
        <taxon>Methanolobus</taxon>
    </lineage>
</organism>
<dbReference type="RefSeq" id="WP_091937578.1">
    <property type="nucleotide sequence ID" value="NZ_FOUJ01000006.1"/>
</dbReference>
<dbReference type="PIRSF" id="PIRSF002162">
    <property type="entry name" value="Ribosomal_L6"/>
    <property type="match status" value="1"/>
</dbReference>
<evidence type="ECO:0000256" key="2">
    <source>
        <dbReference type="ARBA" id="ARBA00022884"/>
    </source>
</evidence>
<dbReference type="Pfam" id="PF00347">
    <property type="entry name" value="Ribosomal_L6"/>
    <property type="match status" value="2"/>
</dbReference>
<name>A0A1I4U5W1_9EURY</name>
<dbReference type="InterPro" id="IPR019907">
    <property type="entry name" value="Ribosomal_uL6_arc"/>
</dbReference>
<gene>
    <name evidence="5" type="primary">rpl6</name>
    <name evidence="7" type="ORF">SAMN04488696_2577</name>
</gene>
<evidence type="ECO:0000256" key="3">
    <source>
        <dbReference type="ARBA" id="ARBA00022980"/>
    </source>
</evidence>
<evidence type="ECO:0000259" key="6">
    <source>
        <dbReference type="Pfam" id="PF00347"/>
    </source>
</evidence>
<protein>
    <recommendedName>
        <fullName evidence="5">Large ribosomal subunit protein uL6</fullName>
    </recommendedName>
</protein>
<comment type="function">
    <text evidence="5">This protein binds to the 23S rRNA, and is important in its secondary structure. It is located near the subunit interface in the base of the L7/L12 stalk, and near the tRNA binding site of the peptidyltransferase center.</text>
</comment>
<dbReference type="InterPro" id="IPR020040">
    <property type="entry name" value="Ribosomal_uL6_a/b-dom"/>
</dbReference>
<keyword evidence="4 5" id="KW-0687">Ribonucleoprotein</keyword>
<dbReference type="PANTHER" id="PTHR11655">
    <property type="entry name" value="60S/50S RIBOSOMAL PROTEIN L6/L9"/>
    <property type="match status" value="1"/>
</dbReference>
<dbReference type="InterPro" id="IPR000702">
    <property type="entry name" value="Ribosomal_uL6-like"/>
</dbReference>
<evidence type="ECO:0000313" key="7">
    <source>
        <dbReference type="EMBL" id="SFM84329.1"/>
    </source>
</evidence>
<accession>A0A1I4U5W1</accession>
<dbReference type="NCBIfam" id="TIGR03653">
    <property type="entry name" value="uL6_arch"/>
    <property type="match status" value="1"/>
</dbReference>
<reference evidence="8" key="1">
    <citation type="submission" date="2016-10" db="EMBL/GenBank/DDBJ databases">
        <authorList>
            <person name="Varghese N."/>
            <person name="Submissions S."/>
        </authorList>
    </citation>
    <scope>NUCLEOTIDE SEQUENCE [LARGE SCALE GENOMIC DNA]</scope>
    <source>
        <strain evidence="8">Mob M</strain>
    </source>
</reference>
<comment type="subunit">
    <text evidence="5">Part of the 50S ribosomal subunit.</text>
</comment>
<feature type="domain" description="Large ribosomal subunit protein uL6 alpha-beta" evidence="6">
    <location>
        <begin position="95"/>
        <end position="169"/>
    </location>
</feature>
<dbReference type="GO" id="GO:0002181">
    <property type="term" value="P:cytoplasmic translation"/>
    <property type="evidence" value="ECO:0007669"/>
    <property type="project" value="TreeGrafter"/>
</dbReference>
<comment type="similarity">
    <text evidence="5">Belongs to the universal ribosomal protein uL6 family.</text>
</comment>
<dbReference type="STRING" id="487685.SAMN04488696_2577"/>
<dbReference type="FunFam" id="3.90.930.12:FF:000008">
    <property type="entry name" value="50S ribosomal protein L6"/>
    <property type="match status" value="1"/>
</dbReference>